<dbReference type="Proteomes" id="UP000186817">
    <property type="component" value="Unassembled WGS sequence"/>
</dbReference>
<keyword evidence="3" id="KW-1185">Reference proteome</keyword>
<organism evidence="2 3">
    <name type="scientific">Symbiodinium microadriaticum</name>
    <name type="common">Dinoflagellate</name>
    <name type="synonym">Zooxanthella microadriatica</name>
    <dbReference type="NCBI Taxonomy" id="2951"/>
    <lineage>
        <taxon>Eukaryota</taxon>
        <taxon>Sar</taxon>
        <taxon>Alveolata</taxon>
        <taxon>Dinophyceae</taxon>
        <taxon>Suessiales</taxon>
        <taxon>Symbiodiniaceae</taxon>
        <taxon>Symbiodinium</taxon>
    </lineage>
</organism>
<dbReference type="AlphaFoldDB" id="A0A1Q9CRT6"/>
<comment type="caution">
    <text evidence="2">The sequence shown here is derived from an EMBL/GenBank/DDBJ whole genome shotgun (WGS) entry which is preliminary data.</text>
</comment>
<evidence type="ECO:0000256" key="1">
    <source>
        <dbReference type="SAM" id="MobiDB-lite"/>
    </source>
</evidence>
<protein>
    <submittedName>
        <fullName evidence="2">Uncharacterized protein</fullName>
    </submittedName>
</protein>
<name>A0A1Q9CRT6_SYMMI</name>
<gene>
    <name evidence="2" type="ORF">AK812_SmicGene33364</name>
</gene>
<evidence type="ECO:0000313" key="3">
    <source>
        <dbReference type="Proteomes" id="UP000186817"/>
    </source>
</evidence>
<reference evidence="2 3" key="1">
    <citation type="submission" date="2016-02" db="EMBL/GenBank/DDBJ databases">
        <title>Genome analysis of coral dinoflagellate symbionts highlights evolutionary adaptations to a symbiotic lifestyle.</title>
        <authorList>
            <person name="Aranda M."/>
            <person name="Li Y."/>
            <person name="Liew Y.J."/>
            <person name="Baumgarten S."/>
            <person name="Simakov O."/>
            <person name="Wilson M."/>
            <person name="Piel J."/>
            <person name="Ashoor H."/>
            <person name="Bougouffa S."/>
            <person name="Bajic V.B."/>
            <person name="Ryu T."/>
            <person name="Ravasi T."/>
            <person name="Bayer T."/>
            <person name="Micklem G."/>
            <person name="Kim H."/>
            <person name="Bhak J."/>
            <person name="Lajeunesse T.C."/>
            <person name="Voolstra C.R."/>
        </authorList>
    </citation>
    <scope>NUCLEOTIDE SEQUENCE [LARGE SCALE GENOMIC DNA]</scope>
    <source>
        <strain evidence="2 3">CCMP2467</strain>
    </source>
</reference>
<accession>A0A1Q9CRT6</accession>
<sequence length="362" mass="40416">MVQALPVPLFLAYGDRRLELLTSAGYGGIRQQAEQLLSLHPEAYDLYDAHGKVEEETFERFLACSKGFCLLQLREKPEWQKIREIEARLQKLEEEPEKKAPPQASSKDSDVGFDIEERLQTLEKLLHDAAQQTQFDALAATVAALEREMTEQAVTSFALNGHLECGLATAQKELESLRMYASDQLKSLDDRLAEFAERSLVEKVEQMEAAITEQAITSSVLNGHLECGLTTAQKELKGLREFTSKQLGLLDERLVQCKGDMDVLEANLAEQAVTNSAMNGHLECGVQTSKQELQSLRAYAADQFKFLNERLDSEKPTDIWSDGFKNRLVTKPSLKSLKPLAPLLGSHPCLQASKSLPQLALR</sequence>
<feature type="region of interest" description="Disordered" evidence="1">
    <location>
        <begin position="93"/>
        <end position="112"/>
    </location>
</feature>
<evidence type="ECO:0000313" key="2">
    <source>
        <dbReference type="EMBL" id="OLP85622.1"/>
    </source>
</evidence>
<proteinExistence type="predicted"/>
<dbReference type="EMBL" id="LSRX01000964">
    <property type="protein sequence ID" value="OLP85622.1"/>
    <property type="molecule type" value="Genomic_DNA"/>
</dbReference>
<dbReference type="OrthoDB" id="422442at2759"/>